<organism evidence="3 4">
    <name type="scientific">Klenkia soli</name>
    <dbReference type="NCBI Taxonomy" id="1052260"/>
    <lineage>
        <taxon>Bacteria</taxon>
        <taxon>Bacillati</taxon>
        <taxon>Actinomycetota</taxon>
        <taxon>Actinomycetes</taxon>
        <taxon>Geodermatophilales</taxon>
        <taxon>Geodermatophilaceae</taxon>
        <taxon>Klenkia</taxon>
    </lineage>
</organism>
<proteinExistence type="predicted"/>
<accession>A0A1H0TRZ2</accession>
<feature type="chain" id="PRO_5039231684" description="PknH-like extracellular domain-containing protein" evidence="2">
    <location>
        <begin position="23"/>
        <end position="250"/>
    </location>
</feature>
<evidence type="ECO:0008006" key="5">
    <source>
        <dbReference type="Google" id="ProtNLM"/>
    </source>
</evidence>
<gene>
    <name evidence="3" type="ORF">SAMN05660199_04259</name>
</gene>
<evidence type="ECO:0000313" key="4">
    <source>
        <dbReference type="Proteomes" id="UP000199088"/>
    </source>
</evidence>
<feature type="signal peptide" evidence="2">
    <location>
        <begin position="1"/>
        <end position="22"/>
    </location>
</feature>
<sequence>MGGVSLPRRIPVVLAAATVLLAGCTSTVEGTASPSPTTAGAPSSSGSGGDQGGDQDPDGLAAGLLPEDAFGAGAQVSPVTEADVRAGAAVGADLAGVTITPEACAQAIQQSQPSVEDLEDFAAQTATSGTSVVVQLLTVGAPGDPVADLAASVATCPQATLTSPEIGTATITFSALDVPALGDGSAGLSYTTSVTGPDGSQLTIPALIAVAVDGDRLLTVLSTSIGGSTDTAAFTDLVQQAYDYQADQLD</sequence>
<keyword evidence="2" id="KW-0732">Signal</keyword>
<evidence type="ECO:0000256" key="1">
    <source>
        <dbReference type="SAM" id="MobiDB-lite"/>
    </source>
</evidence>
<feature type="compositionally biased region" description="Low complexity" evidence="1">
    <location>
        <begin position="30"/>
        <end position="45"/>
    </location>
</feature>
<protein>
    <recommendedName>
        <fullName evidence="5">PknH-like extracellular domain-containing protein</fullName>
    </recommendedName>
</protein>
<name>A0A1H0TRZ2_9ACTN</name>
<dbReference type="AlphaFoldDB" id="A0A1H0TRZ2"/>
<dbReference type="Proteomes" id="UP000199088">
    <property type="component" value="Unassembled WGS sequence"/>
</dbReference>
<keyword evidence="4" id="KW-1185">Reference proteome</keyword>
<dbReference type="EMBL" id="FNIR01000016">
    <property type="protein sequence ID" value="SDP56703.1"/>
    <property type="molecule type" value="Genomic_DNA"/>
</dbReference>
<feature type="region of interest" description="Disordered" evidence="1">
    <location>
        <begin position="28"/>
        <end position="65"/>
    </location>
</feature>
<reference evidence="4" key="1">
    <citation type="submission" date="2016-10" db="EMBL/GenBank/DDBJ databases">
        <authorList>
            <person name="Varghese N."/>
            <person name="Submissions S."/>
        </authorList>
    </citation>
    <scope>NUCLEOTIDE SEQUENCE [LARGE SCALE GENOMIC DNA]</scope>
    <source>
        <strain evidence="4">DSM 45843</strain>
    </source>
</reference>
<evidence type="ECO:0000313" key="3">
    <source>
        <dbReference type="EMBL" id="SDP56703.1"/>
    </source>
</evidence>
<dbReference type="STRING" id="1052260.SAMN05660199_04259"/>
<evidence type="ECO:0000256" key="2">
    <source>
        <dbReference type="SAM" id="SignalP"/>
    </source>
</evidence>